<sequence>MNHRYIFLLQVIQNIWWIVEMLFIKKSSNYTYYFLCSLCITTRLLASIVYLKKHQKHDRFNLITTLANNVCYTEANINFESKNLYLNHINTLIILLNYIESQTLIKNQTLDLLSRFAFPTYVLIRLISLIFIQFDIQLCEAASLMALFLLVYFSNQNVSLITTQSNPKIDQSLQNCSASLHQSQVKQEKRLTQNSNKMIHYPEKSSQPRNSIQINIKDSYREESAPIPTFHSKLKPGFKSQYSHLIVDRNDSQLQNFYQNLVNVLPEGVLMLNKFQQIQFISSKCEKLLECDGKERVLEYIKKCLANCDLPDEVQSLTKTKGKLTQRVLEEIIRLYKQNCQDLDIFDVLLNPNKYIQPLFLGQNGSFEQERSSSGSIYFSDPSLLQEHTFCFEGSIDKEKCDQSKKLKFILVQTQMTLSQQEAISQSGLTNSKKQNSNDIPQPMLLILIKNTTHKNRVRELKKERLINNSLLKSFSHELRTPLNSCQYMLNLIKEVSKDELIHQYLNTAQSSIKLLIYQINDILDFAAMQSKTFSYHTTTFSIKDLIQEINELYDQQVSYKNIKLDIKYDQILLNQFFINDKQRIMQVLVNLLNNSCKFTKPNGEINLSFRQMKGNLIEVSVRDDGIGIQSNKLEQIRKTFCKPSSKISYDSGLGFGLKISGKIVKGLTYNKTYLNINSSINNGTQVSFVFQNQEIMNQECLLSPQQSNITGRFEILSPASSSQLIQRSELSQSLMKGLQQKFENPQNESTFVKEHLESPRINEDQSNSVIIPTSSYHFKTNLTQTQKKQGSLLSFYINSNNCENCSQILIVDDIPFNQIAFIQMLNHFKIKAESAFDGYQAIEMVKQKLTKHCKFYRLIFMDIEMPGQNGFQTSKIISQINGVQSIIVMCSAYDTLENYNFAQQVGITEFLPKPVNKKELDKILKKYLFKI</sequence>
<dbReference type="PROSITE" id="PS50110">
    <property type="entry name" value="RESPONSE_REGULATORY"/>
    <property type="match status" value="1"/>
</dbReference>
<evidence type="ECO:0000259" key="5">
    <source>
        <dbReference type="PROSITE" id="PS50110"/>
    </source>
</evidence>
<gene>
    <name evidence="6" type="ORF">PPRIM_AZ9-3.1.T1420036</name>
</gene>
<feature type="transmembrane region" description="Helical" evidence="3">
    <location>
        <begin position="122"/>
        <end position="153"/>
    </location>
</feature>
<feature type="transmembrane region" description="Helical" evidence="3">
    <location>
        <begin position="30"/>
        <end position="51"/>
    </location>
</feature>
<protein>
    <submittedName>
        <fullName evidence="6">Uncharacterized protein</fullName>
    </submittedName>
</protein>
<feature type="domain" description="Response regulatory" evidence="5">
    <location>
        <begin position="808"/>
        <end position="929"/>
    </location>
</feature>
<dbReference type="InterPro" id="IPR005467">
    <property type="entry name" value="His_kinase_dom"/>
</dbReference>
<dbReference type="PANTHER" id="PTHR43719:SF28">
    <property type="entry name" value="PEROXIDE STRESS-ACTIVATED HISTIDINE KINASE MAK1-RELATED"/>
    <property type="match status" value="1"/>
</dbReference>
<keyword evidence="7" id="KW-1185">Reference proteome</keyword>
<dbReference type="Pfam" id="PF00072">
    <property type="entry name" value="Response_reg"/>
    <property type="match status" value="1"/>
</dbReference>
<evidence type="ECO:0000313" key="7">
    <source>
        <dbReference type="Proteomes" id="UP000688137"/>
    </source>
</evidence>
<feature type="modified residue" description="4-aspartylphosphate" evidence="2">
    <location>
        <position position="863"/>
    </location>
</feature>
<keyword evidence="1 2" id="KW-0597">Phosphoprotein</keyword>
<comment type="caution">
    <text evidence="6">The sequence shown here is derived from an EMBL/GenBank/DDBJ whole genome shotgun (WGS) entry which is preliminary data.</text>
</comment>
<keyword evidence="3" id="KW-1133">Transmembrane helix</keyword>
<evidence type="ECO:0000256" key="2">
    <source>
        <dbReference type="PROSITE-ProRule" id="PRU00169"/>
    </source>
</evidence>
<keyword evidence="3" id="KW-0472">Membrane</keyword>
<keyword evidence="3" id="KW-0812">Transmembrane</keyword>
<dbReference type="Proteomes" id="UP000688137">
    <property type="component" value="Unassembled WGS sequence"/>
</dbReference>
<dbReference type="SMART" id="SM00387">
    <property type="entry name" value="HATPase_c"/>
    <property type="match status" value="1"/>
</dbReference>
<dbReference type="EMBL" id="CAJJDM010000146">
    <property type="protein sequence ID" value="CAD8109889.1"/>
    <property type="molecule type" value="Genomic_DNA"/>
</dbReference>
<organism evidence="6 7">
    <name type="scientific">Paramecium primaurelia</name>
    <dbReference type="NCBI Taxonomy" id="5886"/>
    <lineage>
        <taxon>Eukaryota</taxon>
        <taxon>Sar</taxon>
        <taxon>Alveolata</taxon>
        <taxon>Ciliophora</taxon>
        <taxon>Intramacronucleata</taxon>
        <taxon>Oligohymenophorea</taxon>
        <taxon>Peniculida</taxon>
        <taxon>Parameciidae</taxon>
        <taxon>Paramecium</taxon>
    </lineage>
</organism>
<dbReference type="Pfam" id="PF00512">
    <property type="entry name" value="HisKA"/>
    <property type="match status" value="1"/>
</dbReference>
<dbReference type="Pfam" id="PF02518">
    <property type="entry name" value="HATPase_c"/>
    <property type="match status" value="1"/>
</dbReference>
<dbReference type="SMART" id="SM00388">
    <property type="entry name" value="HisKA"/>
    <property type="match status" value="1"/>
</dbReference>
<dbReference type="AlphaFoldDB" id="A0A8S1Q2L6"/>
<dbReference type="InterPro" id="IPR001789">
    <property type="entry name" value="Sig_transdc_resp-reg_receiver"/>
</dbReference>
<dbReference type="InterPro" id="IPR050956">
    <property type="entry name" value="2C_system_His_kinase"/>
</dbReference>
<reference evidence="6" key="1">
    <citation type="submission" date="2021-01" db="EMBL/GenBank/DDBJ databases">
        <authorList>
            <consortium name="Genoscope - CEA"/>
            <person name="William W."/>
        </authorList>
    </citation>
    <scope>NUCLEOTIDE SEQUENCE</scope>
</reference>
<evidence type="ECO:0000259" key="4">
    <source>
        <dbReference type="PROSITE" id="PS50109"/>
    </source>
</evidence>
<dbReference type="InterPro" id="IPR003661">
    <property type="entry name" value="HisK_dim/P_dom"/>
</dbReference>
<dbReference type="CDD" id="cd17546">
    <property type="entry name" value="REC_hyHK_CKI1_RcsC-like"/>
    <property type="match status" value="1"/>
</dbReference>
<name>A0A8S1Q2L6_PARPR</name>
<dbReference type="OMA" id="NIWWIVE"/>
<accession>A0A8S1Q2L6</accession>
<dbReference type="InterPro" id="IPR003594">
    <property type="entry name" value="HATPase_dom"/>
</dbReference>
<dbReference type="PANTHER" id="PTHR43719">
    <property type="entry name" value="TWO-COMPONENT HISTIDINE KINASE"/>
    <property type="match status" value="1"/>
</dbReference>
<dbReference type="CDD" id="cd00082">
    <property type="entry name" value="HisKA"/>
    <property type="match status" value="1"/>
</dbReference>
<evidence type="ECO:0000256" key="1">
    <source>
        <dbReference type="ARBA" id="ARBA00022553"/>
    </source>
</evidence>
<proteinExistence type="predicted"/>
<dbReference type="SMART" id="SM00448">
    <property type="entry name" value="REC"/>
    <property type="match status" value="1"/>
</dbReference>
<feature type="domain" description="Histidine kinase" evidence="4">
    <location>
        <begin position="474"/>
        <end position="695"/>
    </location>
</feature>
<evidence type="ECO:0000313" key="6">
    <source>
        <dbReference type="EMBL" id="CAD8109889.1"/>
    </source>
</evidence>
<feature type="transmembrane region" description="Helical" evidence="3">
    <location>
        <begin position="5"/>
        <end position="24"/>
    </location>
</feature>
<dbReference type="GO" id="GO:0000155">
    <property type="term" value="F:phosphorelay sensor kinase activity"/>
    <property type="evidence" value="ECO:0007669"/>
    <property type="project" value="InterPro"/>
</dbReference>
<dbReference type="PROSITE" id="PS50109">
    <property type="entry name" value="HIS_KIN"/>
    <property type="match status" value="1"/>
</dbReference>
<evidence type="ECO:0000256" key="3">
    <source>
        <dbReference type="SAM" id="Phobius"/>
    </source>
</evidence>